<name>A0AAD7QKG9_9ASCO</name>
<accession>A0AAD7QKG9</accession>
<keyword evidence="2" id="KW-1185">Reference proteome</keyword>
<dbReference type="Proteomes" id="UP001217417">
    <property type="component" value="Unassembled WGS sequence"/>
</dbReference>
<dbReference type="RefSeq" id="XP_056040377.1">
    <property type="nucleotide sequence ID" value="XM_056191084.1"/>
</dbReference>
<proteinExistence type="predicted"/>
<organism evidence="1 2">
    <name type="scientific">Lipomyces tetrasporus</name>
    <dbReference type="NCBI Taxonomy" id="54092"/>
    <lineage>
        <taxon>Eukaryota</taxon>
        <taxon>Fungi</taxon>
        <taxon>Dikarya</taxon>
        <taxon>Ascomycota</taxon>
        <taxon>Saccharomycotina</taxon>
        <taxon>Lipomycetes</taxon>
        <taxon>Lipomycetales</taxon>
        <taxon>Lipomycetaceae</taxon>
        <taxon>Lipomyces</taxon>
    </lineage>
</organism>
<comment type="caution">
    <text evidence="1">The sequence shown here is derived from an EMBL/GenBank/DDBJ whole genome shotgun (WGS) entry which is preliminary data.</text>
</comment>
<dbReference type="EMBL" id="JARPMG010000013">
    <property type="protein sequence ID" value="KAJ8096927.1"/>
    <property type="molecule type" value="Genomic_DNA"/>
</dbReference>
<dbReference type="GeneID" id="80886250"/>
<sequence length="431" mass="48319">MLPLTSRIFVVFNAYPPAHPAPEATLISSLLLSARCFDAGANIYNLDPGVTSQAVVRYSSRRGTTSHFFGGSEFMEESIFEEETISQVLAFRPDILLLRVDQKLGWRRYLSIARTLNRKIVLLVDETDLDDIDAYVAKVKLIVEQSPGRVMSATVYPDDVCGTRRTEEMAKVAVDVTDVAILTYSSFDTEGLPLVHGFLESYSYSKDTSTRIPWILQRMKNAACRTVQYNTLFQVMLVNDGNPFNVVVVGLQGSIKSGRKYTLHRSPVYPDCSTEIVVTALYTMECREVTRVAANEIVLLHYRFAKPTSVNTAVPIDNGMRITENRFRNRYCHRKTYDGCTLSMHVPKTAIQFEVLAARYIEHSVSLTCGHSNVHGVVSGVKPVVGGWDMQVAIDEPVQEELFVAWKGDECFVSIIDGDEDMVFGFVKDVY</sequence>
<dbReference type="AlphaFoldDB" id="A0AAD7QKG9"/>
<gene>
    <name evidence="1" type="ORF">POJ06DRAFT_46724</name>
</gene>
<evidence type="ECO:0000313" key="1">
    <source>
        <dbReference type="EMBL" id="KAJ8096927.1"/>
    </source>
</evidence>
<reference evidence="1" key="1">
    <citation type="submission" date="2023-03" db="EMBL/GenBank/DDBJ databases">
        <title>Near-Complete genome sequence of Lipomyces tetrasporous NRRL Y-64009, an oleaginous yeast capable of growing on lignocellulosic hydrolysates.</title>
        <authorList>
            <consortium name="Lawrence Berkeley National Laboratory"/>
            <person name="Jagtap S.S."/>
            <person name="Liu J.-J."/>
            <person name="Walukiewicz H.E."/>
            <person name="Pangilinan J."/>
            <person name="Lipzen A."/>
            <person name="Ahrendt S."/>
            <person name="Koriabine M."/>
            <person name="Cobaugh K."/>
            <person name="Salamov A."/>
            <person name="Yoshinaga Y."/>
            <person name="Ng V."/>
            <person name="Daum C."/>
            <person name="Grigoriev I.V."/>
            <person name="Slininger P.J."/>
            <person name="Dien B.S."/>
            <person name="Jin Y.-S."/>
            <person name="Rao C.V."/>
        </authorList>
    </citation>
    <scope>NUCLEOTIDE SEQUENCE</scope>
    <source>
        <strain evidence="1">NRRL Y-64009</strain>
    </source>
</reference>
<protein>
    <submittedName>
        <fullName evidence="1">Uncharacterized protein</fullName>
    </submittedName>
</protein>
<evidence type="ECO:0000313" key="2">
    <source>
        <dbReference type="Proteomes" id="UP001217417"/>
    </source>
</evidence>